<dbReference type="PANTHER" id="PTHR11527">
    <property type="entry name" value="HEAT-SHOCK PROTEIN 20 FAMILY MEMBER"/>
    <property type="match status" value="1"/>
</dbReference>
<evidence type="ECO:0000256" key="4">
    <source>
        <dbReference type="SAM" id="MobiDB-lite"/>
    </source>
</evidence>
<dbReference type="CDD" id="cd06472">
    <property type="entry name" value="ACD_ScHsp26_like"/>
    <property type="match status" value="1"/>
</dbReference>
<evidence type="ECO:0000256" key="3">
    <source>
        <dbReference type="RuleBase" id="RU003616"/>
    </source>
</evidence>
<comment type="caution">
    <text evidence="6">The sequence shown here is derived from an EMBL/GenBank/DDBJ whole genome shotgun (WGS) entry which is preliminary data.</text>
</comment>
<feature type="region of interest" description="Disordered" evidence="4">
    <location>
        <begin position="144"/>
        <end position="182"/>
    </location>
</feature>
<evidence type="ECO:0000256" key="1">
    <source>
        <dbReference type="ARBA" id="ARBA00023016"/>
    </source>
</evidence>
<dbReference type="SUPFAM" id="SSF49764">
    <property type="entry name" value="HSP20-like chaperones"/>
    <property type="match status" value="1"/>
</dbReference>
<dbReference type="InterPro" id="IPR002068">
    <property type="entry name" value="A-crystallin/Hsp20_dom"/>
</dbReference>
<protein>
    <recommendedName>
        <fullName evidence="5">SHSP domain-containing protein</fullName>
    </recommendedName>
</protein>
<evidence type="ECO:0000313" key="6">
    <source>
        <dbReference type="EMBL" id="KAG0567284.1"/>
    </source>
</evidence>
<name>A0A8T0HA99_CERPU</name>
<keyword evidence="1" id="KW-0346">Stress response</keyword>
<organism evidence="6 7">
    <name type="scientific">Ceratodon purpureus</name>
    <name type="common">Fire moss</name>
    <name type="synonym">Dicranum purpureum</name>
    <dbReference type="NCBI Taxonomy" id="3225"/>
    <lineage>
        <taxon>Eukaryota</taxon>
        <taxon>Viridiplantae</taxon>
        <taxon>Streptophyta</taxon>
        <taxon>Embryophyta</taxon>
        <taxon>Bryophyta</taxon>
        <taxon>Bryophytina</taxon>
        <taxon>Bryopsida</taxon>
        <taxon>Dicranidae</taxon>
        <taxon>Pseudoditrichales</taxon>
        <taxon>Ditrichaceae</taxon>
        <taxon>Ceratodon</taxon>
    </lineage>
</organism>
<evidence type="ECO:0000259" key="5">
    <source>
        <dbReference type="PROSITE" id="PS01031"/>
    </source>
</evidence>
<reference evidence="6" key="1">
    <citation type="submission" date="2020-06" db="EMBL/GenBank/DDBJ databases">
        <title>WGS assembly of Ceratodon purpureus strain R40.</title>
        <authorList>
            <person name="Carey S.B."/>
            <person name="Jenkins J."/>
            <person name="Shu S."/>
            <person name="Lovell J.T."/>
            <person name="Sreedasyam A."/>
            <person name="Maumus F."/>
            <person name="Tiley G.P."/>
            <person name="Fernandez-Pozo N."/>
            <person name="Barry K."/>
            <person name="Chen C."/>
            <person name="Wang M."/>
            <person name="Lipzen A."/>
            <person name="Daum C."/>
            <person name="Saski C.A."/>
            <person name="Payton A.C."/>
            <person name="Mcbreen J.C."/>
            <person name="Conrad R.E."/>
            <person name="Kollar L.M."/>
            <person name="Olsson S."/>
            <person name="Huttunen S."/>
            <person name="Landis J.B."/>
            <person name="Wickett N.J."/>
            <person name="Johnson M.G."/>
            <person name="Rensing S.A."/>
            <person name="Grimwood J."/>
            <person name="Schmutz J."/>
            <person name="Mcdaniel S.F."/>
        </authorList>
    </citation>
    <scope>NUCLEOTIDE SEQUENCE</scope>
    <source>
        <strain evidence="6">R40</strain>
    </source>
</reference>
<keyword evidence="7" id="KW-1185">Reference proteome</keyword>
<dbReference type="InterPro" id="IPR008978">
    <property type="entry name" value="HSP20-like_chaperone"/>
</dbReference>
<comment type="similarity">
    <text evidence="2 3">Belongs to the small heat shock protein (HSP20) family.</text>
</comment>
<sequence>MALAPFFGLRNSVFGMSDPSFEEMANIFDHSPVASYARDTQAMASTNVDWKETPTEHVFMVDMPGLKKEEIKVQVEDGRTLSISGQRSREDVQRTDTWHRVERSSGQFMRRFRLPVDANLDCVAAKVENGVLTVTVPKVESKSQARSIQVGESAGAHPPAVEQNGHNDNVAPATPPGNGAQSQSLTFVVQNTRSLIKIGIVQLSFE</sequence>
<dbReference type="Proteomes" id="UP000822688">
    <property type="component" value="Chromosome 7"/>
</dbReference>
<dbReference type="AlphaFoldDB" id="A0A8T0HA99"/>
<dbReference type="Gene3D" id="2.60.40.790">
    <property type="match status" value="1"/>
</dbReference>
<feature type="domain" description="SHSP" evidence="5">
    <location>
        <begin position="39"/>
        <end position="153"/>
    </location>
</feature>
<gene>
    <name evidence="6" type="ORF">KC19_7G123700</name>
</gene>
<dbReference type="PROSITE" id="PS01031">
    <property type="entry name" value="SHSP"/>
    <property type="match status" value="1"/>
</dbReference>
<accession>A0A8T0HA99</accession>
<dbReference type="Pfam" id="PF00011">
    <property type="entry name" value="HSP20"/>
    <property type="match status" value="1"/>
</dbReference>
<dbReference type="EMBL" id="CM026428">
    <property type="protein sequence ID" value="KAG0567284.1"/>
    <property type="molecule type" value="Genomic_DNA"/>
</dbReference>
<dbReference type="InterPro" id="IPR031107">
    <property type="entry name" value="Small_HSP"/>
</dbReference>
<evidence type="ECO:0000256" key="2">
    <source>
        <dbReference type="PROSITE-ProRule" id="PRU00285"/>
    </source>
</evidence>
<evidence type="ECO:0000313" key="7">
    <source>
        <dbReference type="Proteomes" id="UP000822688"/>
    </source>
</evidence>
<proteinExistence type="inferred from homology"/>